<accession>A0A370B816</accession>
<evidence type="ECO:0000256" key="5">
    <source>
        <dbReference type="SAM" id="MobiDB-lite"/>
    </source>
</evidence>
<evidence type="ECO:0000259" key="6">
    <source>
        <dbReference type="PROSITE" id="PS50893"/>
    </source>
</evidence>
<sequence>MTTALLEISGLSVSYGRRATALRGAGRTRVLSGIDLTVAPGEILGIIGETGSGKTTLARAAVGLVRPDEGGIGFEGRDLTGLRRRELREFRRSGRAQFMFQDPLRSQDPDMTVRQIVAEPLAAVGASTRRERAARADEALALAGLDSGALGARTPGQLSGGQRQRVSLARAIVTRPRLLLSDEPVSALDASNRNLVLSLLDRLRRELGLAVVVISHDLSSLAGIADRVAVLYRGRLVEHGPIAEVLERPRHPYTALLTASAPSVRREHRLLPAQLRADPGREPWPDARGCVFAPRCRFAEERCREEPRAVPVTGSHPADSDSAGSHSADSDSADSHSVACHRAGSWRERLG</sequence>
<dbReference type="InterPro" id="IPR017871">
    <property type="entry name" value="ABC_transporter-like_CS"/>
</dbReference>
<dbReference type="GO" id="GO:0005524">
    <property type="term" value="F:ATP binding"/>
    <property type="evidence" value="ECO:0007669"/>
    <property type="project" value="UniProtKB-KW"/>
</dbReference>
<comment type="similarity">
    <text evidence="1">Belongs to the ABC transporter superfamily.</text>
</comment>
<dbReference type="InterPro" id="IPR003593">
    <property type="entry name" value="AAA+_ATPase"/>
</dbReference>
<dbReference type="InterPro" id="IPR050319">
    <property type="entry name" value="ABC_transp_ATP-bind"/>
</dbReference>
<dbReference type="Proteomes" id="UP000253741">
    <property type="component" value="Unassembled WGS sequence"/>
</dbReference>
<evidence type="ECO:0000313" key="8">
    <source>
        <dbReference type="Proteomes" id="UP000253741"/>
    </source>
</evidence>
<keyword evidence="8" id="KW-1185">Reference proteome</keyword>
<evidence type="ECO:0000256" key="3">
    <source>
        <dbReference type="ARBA" id="ARBA00022741"/>
    </source>
</evidence>
<keyword evidence="4 7" id="KW-0067">ATP-binding</keyword>
<proteinExistence type="inferred from homology"/>
<dbReference type="CDD" id="cd03257">
    <property type="entry name" value="ABC_NikE_OppD_transporters"/>
    <property type="match status" value="1"/>
</dbReference>
<keyword evidence="2" id="KW-0813">Transport</keyword>
<dbReference type="SMART" id="SM00382">
    <property type="entry name" value="AAA"/>
    <property type="match status" value="1"/>
</dbReference>
<dbReference type="PROSITE" id="PS00211">
    <property type="entry name" value="ABC_TRANSPORTER_1"/>
    <property type="match status" value="1"/>
</dbReference>
<organism evidence="7 8">
    <name type="scientific">Streptomyces corynorhini</name>
    <dbReference type="NCBI Taxonomy" id="2282652"/>
    <lineage>
        <taxon>Bacteria</taxon>
        <taxon>Bacillati</taxon>
        <taxon>Actinomycetota</taxon>
        <taxon>Actinomycetes</taxon>
        <taxon>Kitasatosporales</taxon>
        <taxon>Streptomycetaceae</taxon>
        <taxon>Streptomyces</taxon>
    </lineage>
</organism>
<feature type="compositionally biased region" description="Low complexity" evidence="5">
    <location>
        <begin position="309"/>
        <end position="327"/>
    </location>
</feature>
<comment type="caution">
    <text evidence="7">The sequence shown here is derived from an EMBL/GenBank/DDBJ whole genome shotgun (WGS) entry which is preliminary data.</text>
</comment>
<dbReference type="InterPro" id="IPR003439">
    <property type="entry name" value="ABC_transporter-like_ATP-bd"/>
</dbReference>
<dbReference type="NCBIfam" id="TIGR01727">
    <property type="entry name" value="oligo_HPY"/>
    <property type="match status" value="1"/>
</dbReference>
<dbReference type="Pfam" id="PF00005">
    <property type="entry name" value="ABC_tran"/>
    <property type="match status" value="1"/>
</dbReference>
<dbReference type="RefSeq" id="WP_114625634.1">
    <property type="nucleotide sequence ID" value="NZ_QQNA01000185.1"/>
</dbReference>
<protein>
    <submittedName>
        <fullName evidence="7">ABC transporter ATP-binding protein</fullName>
    </submittedName>
</protein>
<reference evidence="7 8" key="1">
    <citation type="submission" date="2018-07" db="EMBL/GenBank/DDBJ databases">
        <title>Streptomyces species from bats.</title>
        <authorList>
            <person name="Dunlap C."/>
        </authorList>
    </citation>
    <scope>NUCLEOTIDE SEQUENCE [LARGE SCALE GENOMIC DNA]</scope>
    <source>
        <strain evidence="7 8">AC230</strain>
    </source>
</reference>
<dbReference type="GO" id="GO:0055085">
    <property type="term" value="P:transmembrane transport"/>
    <property type="evidence" value="ECO:0007669"/>
    <property type="project" value="UniProtKB-ARBA"/>
</dbReference>
<dbReference type="OrthoDB" id="8481147at2"/>
<evidence type="ECO:0000256" key="4">
    <source>
        <dbReference type="ARBA" id="ARBA00022840"/>
    </source>
</evidence>
<keyword evidence="3" id="KW-0547">Nucleotide-binding</keyword>
<dbReference type="InterPro" id="IPR027417">
    <property type="entry name" value="P-loop_NTPase"/>
</dbReference>
<dbReference type="InterPro" id="IPR013563">
    <property type="entry name" value="Oligopep_ABC_C"/>
</dbReference>
<dbReference type="Pfam" id="PF08352">
    <property type="entry name" value="oligo_HPY"/>
    <property type="match status" value="1"/>
</dbReference>
<dbReference type="AlphaFoldDB" id="A0A370B816"/>
<dbReference type="GO" id="GO:0016887">
    <property type="term" value="F:ATP hydrolysis activity"/>
    <property type="evidence" value="ECO:0007669"/>
    <property type="project" value="InterPro"/>
</dbReference>
<dbReference type="GO" id="GO:0015833">
    <property type="term" value="P:peptide transport"/>
    <property type="evidence" value="ECO:0007669"/>
    <property type="project" value="InterPro"/>
</dbReference>
<evidence type="ECO:0000256" key="1">
    <source>
        <dbReference type="ARBA" id="ARBA00005417"/>
    </source>
</evidence>
<dbReference type="SUPFAM" id="SSF52540">
    <property type="entry name" value="P-loop containing nucleoside triphosphate hydrolases"/>
    <property type="match status" value="1"/>
</dbReference>
<feature type="region of interest" description="Disordered" evidence="5">
    <location>
        <begin position="306"/>
        <end position="351"/>
    </location>
</feature>
<gene>
    <name evidence="7" type="ORF">DVH02_22495</name>
</gene>
<feature type="domain" description="ABC transporter" evidence="6">
    <location>
        <begin position="6"/>
        <end position="258"/>
    </location>
</feature>
<dbReference type="PROSITE" id="PS50893">
    <property type="entry name" value="ABC_TRANSPORTER_2"/>
    <property type="match status" value="1"/>
</dbReference>
<dbReference type="PANTHER" id="PTHR43776:SF7">
    <property type="entry name" value="D,D-DIPEPTIDE TRANSPORT ATP-BINDING PROTEIN DDPF-RELATED"/>
    <property type="match status" value="1"/>
</dbReference>
<evidence type="ECO:0000256" key="2">
    <source>
        <dbReference type="ARBA" id="ARBA00022448"/>
    </source>
</evidence>
<dbReference type="EMBL" id="QQNA01000185">
    <property type="protein sequence ID" value="RDG35973.1"/>
    <property type="molecule type" value="Genomic_DNA"/>
</dbReference>
<dbReference type="PANTHER" id="PTHR43776">
    <property type="entry name" value="TRANSPORT ATP-BINDING PROTEIN"/>
    <property type="match status" value="1"/>
</dbReference>
<name>A0A370B816_9ACTN</name>
<dbReference type="Gene3D" id="3.40.50.300">
    <property type="entry name" value="P-loop containing nucleotide triphosphate hydrolases"/>
    <property type="match status" value="1"/>
</dbReference>
<evidence type="ECO:0000313" key="7">
    <source>
        <dbReference type="EMBL" id="RDG35973.1"/>
    </source>
</evidence>